<dbReference type="PANTHER" id="PTHR42791:SF16">
    <property type="entry name" value="N-ACETYLTRANSFERASE DOMAIN-CONTAINING PROTEIN"/>
    <property type="match status" value="1"/>
</dbReference>
<dbReference type="EMBL" id="JABCIY010000099">
    <property type="protein sequence ID" value="KAF7192956.1"/>
    <property type="molecule type" value="Genomic_DNA"/>
</dbReference>
<dbReference type="Pfam" id="PF00583">
    <property type="entry name" value="Acetyltransf_1"/>
    <property type="match status" value="1"/>
</dbReference>
<gene>
    <name evidence="2" type="ORF">HII31_05687</name>
</gene>
<reference evidence="2" key="1">
    <citation type="submission" date="2020-04" db="EMBL/GenBank/DDBJ databases">
        <title>Draft genome resource of the tomato pathogen Pseudocercospora fuligena.</title>
        <authorList>
            <person name="Zaccaron A."/>
        </authorList>
    </citation>
    <scope>NUCLEOTIDE SEQUENCE</scope>
    <source>
        <strain evidence="2">PF001</strain>
    </source>
</reference>
<comment type="caution">
    <text evidence="2">The sequence shown here is derived from an EMBL/GenBank/DDBJ whole genome shotgun (WGS) entry which is preliminary data.</text>
</comment>
<protein>
    <recommendedName>
        <fullName evidence="1">N-acetyltransferase domain-containing protein</fullName>
    </recommendedName>
</protein>
<dbReference type="Proteomes" id="UP000660729">
    <property type="component" value="Unassembled WGS sequence"/>
</dbReference>
<dbReference type="PROSITE" id="PS51186">
    <property type="entry name" value="GNAT"/>
    <property type="match status" value="1"/>
</dbReference>
<dbReference type="Gene3D" id="3.40.630.30">
    <property type="match status" value="1"/>
</dbReference>
<dbReference type="AlphaFoldDB" id="A0A8H6RL03"/>
<organism evidence="2 3">
    <name type="scientific">Pseudocercospora fuligena</name>
    <dbReference type="NCBI Taxonomy" id="685502"/>
    <lineage>
        <taxon>Eukaryota</taxon>
        <taxon>Fungi</taxon>
        <taxon>Dikarya</taxon>
        <taxon>Ascomycota</taxon>
        <taxon>Pezizomycotina</taxon>
        <taxon>Dothideomycetes</taxon>
        <taxon>Dothideomycetidae</taxon>
        <taxon>Mycosphaerellales</taxon>
        <taxon>Mycosphaerellaceae</taxon>
        <taxon>Pseudocercospora</taxon>
    </lineage>
</organism>
<accession>A0A8H6RL03</accession>
<feature type="domain" description="N-acetyltransferase" evidence="1">
    <location>
        <begin position="80"/>
        <end position="230"/>
    </location>
</feature>
<dbReference type="GO" id="GO:0016747">
    <property type="term" value="F:acyltransferase activity, transferring groups other than amino-acyl groups"/>
    <property type="evidence" value="ECO:0007669"/>
    <property type="project" value="InterPro"/>
</dbReference>
<name>A0A8H6RL03_9PEZI</name>
<dbReference type="CDD" id="cd04301">
    <property type="entry name" value="NAT_SF"/>
    <property type="match status" value="1"/>
</dbReference>
<dbReference type="InterPro" id="IPR016181">
    <property type="entry name" value="Acyl_CoA_acyltransferase"/>
</dbReference>
<dbReference type="SUPFAM" id="SSF55729">
    <property type="entry name" value="Acyl-CoA N-acyltransferases (Nat)"/>
    <property type="match status" value="1"/>
</dbReference>
<dbReference type="PANTHER" id="PTHR42791">
    <property type="entry name" value="GNAT FAMILY ACETYLTRANSFERASE"/>
    <property type="match status" value="1"/>
</dbReference>
<sequence length="253" mass="28580">MSIRFANYADLVPASKCLAAAFKDEHMYKSLQQQNHRNTTNKNRFGIYMHPHRHSYPEDMYLQFLKMVRNAYFSGPDSYVLVSYDDTETITGLAHWRRLRSNPPTPTWSRTFIKTCVNWYNYFESFIYPNRASEPSHLSILGQLGPFAAPFWTGSRSEVWDLTLLGVDSAHGGKGYGRELVKWGFERAREEGVGCSVMASEGKEGFYRSCGFDVLVGNVRDNGGMENPCNLNDIPGGAALFWDNGREGEGGGK</sequence>
<evidence type="ECO:0000259" key="1">
    <source>
        <dbReference type="PROSITE" id="PS51186"/>
    </source>
</evidence>
<proteinExistence type="predicted"/>
<dbReference type="InterPro" id="IPR052523">
    <property type="entry name" value="Trichothecene_AcTrans"/>
</dbReference>
<keyword evidence="3" id="KW-1185">Reference proteome</keyword>
<dbReference type="OrthoDB" id="2115692at2759"/>
<evidence type="ECO:0000313" key="3">
    <source>
        <dbReference type="Proteomes" id="UP000660729"/>
    </source>
</evidence>
<dbReference type="InterPro" id="IPR000182">
    <property type="entry name" value="GNAT_dom"/>
</dbReference>
<evidence type="ECO:0000313" key="2">
    <source>
        <dbReference type="EMBL" id="KAF7192956.1"/>
    </source>
</evidence>